<reference evidence="4" key="1">
    <citation type="journal article" date="2021" name="IMA Fungus">
        <title>Genomic characterization of three marine fungi, including Emericellopsis atlantica sp. nov. with signatures of a generalist lifestyle and marine biomass degradation.</title>
        <authorList>
            <person name="Hagestad O.C."/>
            <person name="Hou L."/>
            <person name="Andersen J.H."/>
            <person name="Hansen E.H."/>
            <person name="Altermark B."/>
            <person name="Li C."/>
            <person name="Kuhnert E."/>
            <person name="Cox R.J."/>
            <person name="Crous P.W."/>
            <person name="Spatafora J.W."/>
            <person name="Lail K."/>
            <person name="Amirebrahimi M."/>
            <person name="Lipzen A."/>
            <person name="Pangilinan J."/>
            <person name="Andreopoulos W."/>
            <person name="Hayes R.D."/>
            <person name="Ng V."/>
            <person name="Grigoriev I.V."/>
            <person name="Jackson S.A."/>
            <person name="Sutton T.D.S."/>
            <person name="Dobson A.D.W."/>
            <person name="Rama T."/>
        </authorList>
    </citation>
    <scope>NUCLEOTIDE SEQUENCE</scope>
    <source>
        <strain evidence="4">TRa3180A</strain>
    </source>
</reference>
<dbReference type="PANTHER" id="PTHR47966:SF2">
    <property type="entry name" value="ASPERGILLOPEPSIN-1-RELATED"/>
    <property type="match status" value="1"/>
</dbReference>
<evidence type="ECO:0000256" key="2">
    <source>
        <dbReference type="SAM" id="SignalP"/>
    </source>
</evidence>
<proteinExistence type="inferred from homology"/>
<comment type="similarity">
    <text evidence="1">Belongs to the peptidase A1 family.</text>
</comment>
<dbReference type="GO" id="GO:0004190">
    <property type="term" value="F:aspartic-type endopeptidase activity"/>
    <property type="evidence" value="ECO:0007669"/>
    <property type="project" value="InterPro"/>
</dbReference>
<keyword evidence="5" id="KW-1185">Reference proteome</keyword>
<protein>
    <submittedName>
        <fullName evidence="4">Endothiapepsin</fullName>
    </submittedName>
</protein>
<dbReference type="PRINTS" id="PR00792">
    <property type="entry name" value="PEPSIN"/>
</dbReference>
<gene>
    <name evidence="4" type="ORF">BJ878DRAFT_553783</name>
</gene>
<dbReference type="InterPro" id="IPR001461">
    <property type="entry name" value="Aspartic_peptidase_A1"/>
</dbReference>
<dbReference type="GO" id="GO:0006508">
    <property type="term" value="P:proteolysis"/>
    <property type="evidence" value="ECO:0007669"/>
    <property type="project" value="InterPro"/>
</dbReference>
<keyword evidence="2" id="KW-0732">Signal</keyword>
<dbReference type="Gene3D" id="2.40.70.10">
    <property type="entry name" value="Acid Proteases"/>
    <property type="match status" value="1"/>
</dbReference>
<dbReference type="SUPFAM" id="SSF50630">
    <property type="entry name" value="Acid proteases"/>
    <property type="match status" value="1"/>
</dbReference>
<evidence type="ECO:0000313" key="5">
    <source>
        <dbReference type="Proteomes" id="UP000887226"/>
    </source>
</evidence>
<organism evidence="4 5">
    <name type="scientific">Calycina marina</name>
    <dbReference type="NCBI Taxonomy" id="1763456"/>
    <lineage>
        <taxon>Eukaryota</taxon>
        <taxon>Fungi</taxon>
        <taxon>Dikarya</taxon>
        <taxon>Ascomycota</taxon>
        <taxon>Pezizomycotina</taxon>
        <taxon>Leotiomycetes</taxon>
        <taxon>Helotiales</taxon>
        <taxon>Pezizellaceae</taxon>
        <taxon>Calycina</taxon>
    </lineage>
</organism>
<dbReference type="PANTHER" id="PTHR47966">
    <property type="entry name" value="BETA-SITE APP-CLEAVING ENZYME, ISOFORM A-RELATED"/>
    <property type="match status" value="1"/>
</dbReference>
<dbReference type="InterPro" id="IPR021109">
    <property type="entry name" value="Peptidase_aspartic_dom_sf"/>
</dbReference>
<comment type="caution">
    <text evidence="4">The sequence shown here is derived from an EMBL/GenBank/DDBJ whole genome shotgun (WGS) entry which is preliminary data.</text>
</comment>
<sequence length="314" mass="32739">MLPSITFVAALALTAVQAVPNPPTGVHSLKEVDITPTRVLPESFIKALHEKRHDSSATSTPADGVEYLVPITAGSQILNLDFDIGSADLWVFSSLLPSTSQKGRDYHSSFKWTTYEAISNCKGDISYADGSGASDVCGTDMVNIGATTVAGPAIGLARKVPSALVSDTADGLVGLAFNAINTVTPIGAKTQFNANGAYDFGFVDARKFAGNISFVTVSLSGGFWEFSGTLFKVGTTIGSMAGLTGIADIEANLILTTNTANSGQADTSSHSLTSCHLRIRATVYATIPPALMSYQAISSTSVMANIYGDVFFNA</sequence>
<feature type="chain" id="PRO_5040490149" evidence="2">
    <location>
        <begin position="19"/>
        <end position="314"/>
    </location>
</feature>
<evidence type="ECO:0000313" key="4">
    <source>
        <dbReference type="EMBL" id="KAG9242997.1"/>
    </source>
</evidence>
<dbReference type="AlphaFoldDB" id="A0A9P8CDQ8"/>
<dbReference type="Pfam" id="PF00026">
    <property type="entry name" value="Asp"/>
    <property type="match status" value="1"/>
</dbReference>
<dbReference type="Proteomes" id="UP000887226">
    <property type="component" value="Unassembled WGS sequence"/>
</dbReference>
<feature type="signal peptide" evidence="2">
    <location>
        <begin position="1"/>
        <end position="18"/>
    </location>
</feature>
<accession>A0A9P8CDQ8</accession>
<name>A0A9P8CDQ8_9HELO</name>
<evidence type="ECO:0000256" key="1">
    <source>
        <dbReference type="ARBA" id="ARBA00007447"/>
    </source>
</evidence>
<dbReference type="OrthoDB" id="2747330at2759"/>
<dbReference type="EMBL" id="MU254015">
    <property type="protein sequence ID" value="KAG9242997.1"/>
    <property type="molecule type" value="Genomic_DNA"/>
</dbReference>
<feature type="domain" description="Peptidase A1" evidence="3">
    <location>
        <begin position="67"/>
        <end position="314"/>
    </location>
</feature>
<dbReference type="PROSITE" id="PS51767">
    <property type="entry name" value="PEPTIDASE_A1"/>
    <property type="match status" value="1"/>
</dbReference>
<evidence type="ECO:0000259" key="3">
    <source>
        <dbReference type="PROSITE" id="PS51767"/>
    </source>
</evidence>
<dbReference type="InterPro" id="IPR033121">
    <property type="entry name" value="PEPTIDASE_A1"/>
</dbReference>